<dbReference type="RefSeq" id="WP_081010104.1">
    <property type="nucleotide sequence ID" value="NZ_CDNF01000031.1"/>
</dbReference>
<evidence type="ECO:0000256" key="5">
    <source>
        <dbReference type="ARBA" id="ARBA00022679"/>
    </source>
</evidence>
<dbReference type="GO" id="GO:0005886">
    <property type="term" value="C:plasma membrane"/>
    <property type="evidence" value="ECO:0007669"/>
    <property type="project" value="TreeGrafter"/>
</dbReference>
<evidence type="ECO:0000256" key="7">
    <source>
        <dbReference type="ARBA" id="ARBA00023012"/>
    </source>
</evidence>
<evidence type="ECO:0000256" key="3">
    <source>
        <dbReference type="ARBA" id="ARBA00012438"/>
    </source>
</evidence>
<feature type="transmembrane region" description="Helical" evidence="8">
    <location>
        <begin position="20"/>
        <end position="37"/>
    </location>
</feature>
<feature type="transmembrane region" description="Helical" evidence="8">
    <location>
        <begin position="44"/>
        <end position="62"/>
    </location>
</feature>
<evidence type="ECO:0000256" key="6">
    <source>
        <dbReference type="ARBA" id="ARBA00022777"/>
    </source>
</evidence>
<dbReference type="Gene3D" id="1.10.287.130">
    <property type="match status" value="1"/>
</dbReference>
<dbReference type="Pfam" id="PF00512">
    <property type="entry name" value="HisKA"/>
    <property type="match status" value="1"/>
</dbReference>
<evidence type="ECO:0000256" key="1">
    <source>
        <dbReference type="ARBA" id="ARBA00000085"/>
    </source>
</evidence>
<proteinExistence type="predicted"/>
<dbReference type="GO" id="GO:0016036">
    <property type="term" value="P:cellular response to phosphate starvation"/>
    <property type="evidence" value="ECO:0007669"/>
    <property type="project" value="TreeGrafter"/>
</dbReference>
<accession>A0A0C7PUM8</accession>
<dbReference type="InterPro" id="IPR005467">
    <property type="entry name" value="His_kinase_dom"/>
</dbReference>
<dbReference type="Gene3D" id="3.30.565.10">
    <property type="entry name" value="Histidine kinase-like ATPase, C-terminal domain"/>
    <property type="match status" value="1"/>
</dbReference>
<dbReference type="PRINTS" id="PR00344">
    <property type="entry name" value="BCTRLSENSOR"/>
</dbReference>
<dbReference type="OrthoDB" id="9773956at2"/>
<keyword evidence="5 10" id="KW-0808">Transferase</keyword>
<dbReference type="EC" id="2.7.13.3" evidence="3"/>
<dbReference type="Pfam" id="PF02518">
    <property type="entry name" value="HATPase_c"/>
    <property type="match status" value="1"/>
</dbReference>
<keyword evidence="4" id="KW-0597">Phosphoprotein</keyword>
<dbReference type="InterPro" id="IPR004358">
    <property type="entry name" value="Sig_transdc_His_kin-like_C"/>
</dbReference>
<dbReference type="InterPro" id="IPR050351">
    <property type="entry name" value="BphY/WalK/GraS-like"/>
</dbReference>
<comment type="subcellular location">
    <subcellularLocation>
        <location evidence="2">Membrane</location>
    </subcellularLocation>
</comment>
<name>A0A0C7PUM8_PARSO</name>
<evidence type="ECO:0000256" key="8">
    <source>
        <dbReference type="SAM" id="Phobius"/>
    </source>
</evidence>
<feature type="domain" description="Histidine kinase" evidence="9">
    <location>
        <begin position="135"/>
        <end position="348"/>
    </location>
</feature>
<comment type="catalytic activity">
    <reaction evidence="1">
        <text>ATP + protein L-histidine = ADP + protein N-phospho-L-histidine.</text>
        <dbReference type="EC" id="2.7.13.3"/>
    </reaction>
</comment>
<gene>
    <name evidence="10" type="primary">phoR_16</name>
    <name evidence="10" type="ORF">R28058_26341</name>
</gene>
<dbReference type="SMART" id="SM00388">
    <property type="entry name" value="HisKA"/>
    <property type="match status" value="1"/>
</dbReference>
<dbReference type="PANTHER" id="PTHR45453">
    <property type="entry name" value="PHOSPHATE REGULON SENSOR PROTEIN PHOR"/>
    <property type="match status" value="1"/>
</dbReference>
<sequence length="348" mass="40528">MNKSDNTNITRNFNKNNTTLKIIMIALCIVFNISIVLISDDIKIVCICIVFIITILIGYYVHEKLFENYIENILIKLSDMLATISDMKENEVFSEIDDSIFSKLQYQTIKVTKLLKSQNMKINQDKEEIKSLISDISHQLNTPLTNMKMYCEFLKYEDITDKERSEFSDVIIKSLDKLCFLVESMIKMSRLEKSVINLRPKKLNINETIIIAITQLYKKAELKEININFDAQKDILIIHDKYWTIEAIFNIIENAIKYSPSESEINILVENYEMFTKIDIKDEGIGIKEEEINKIFSRFYRGENTYNEDGIGIGLYLSRKIIIKQEGYIKVKSDSKGSTFSVYLPNKI</sequence>
<dbReference type="GO" id="GO:0000155">
    <property type="term" value="F:phosphorelay sensor kinase activity"/>
    <property type="evidence" value="ECO:0007669"/>
    <property type="project" value="InterPro"/>
</dbReference>
<dbReference type="InterPro" id="IPR003661">
    <property type="entry name" value="HisK_dim/P_dom"/>
</dbReference>
<evidence type="ECO:0000313" key="10">
    <source>
        <dbReference type="EMBL" id="CEQ04917.1"/>
    </source>
</evidence>
<dbReference type="InterPro" id="IPR036890">
    <property type="entry name" value="HATPase_C_sf"/>
</dbReference>
<evidence type="ECO:0000313" key="11">
    <source>
        <dbReference type="Proteomes" id="UP000049127"/>
    </source>
</evidence>
<dbReference type="CDD" id="cd00082">
    <property type="entry name" value="HisKA"/>
    <property type="match status" value="1"/>
</dbReference>
<dbReference type="PROSITE" id="PS50109">
    <property type="entry name" value="HIS_KIN"/>
    <property type="match status" value="1"/>
</dbReference>
<dbReference type="AlphaFoldDB" id="A0A0C7PUM8"/>
<evidence type="ECO:0000259" key="9">
    <source>
        <dbReference type="PROSITE" id="PS50109"/>
    </source>
</evidence>
<evidence type="ECO:0000256" key="4">
    <source>
        <dbReference type="ARBA" id="ARBA00022553"/>
    </source>
</evidence>
<keyword evidence="7" id="KW-0902">Two-component regulatory system</keyword>
<keyword evidence="8" id="KW-0472">Membrane</keyword>
<dbReference type="PANTHER" id="PTHR45453:SF1">
    <property type="entry name" value="PHOSPHATE REGULON SENSOR PROTEIN PHOR"/>
    <property type="match status" value="1"/>
</dbReference>
<reference evidence="10 11" key="1">
    <citation type="submission" date="2015-01" db="EMBL/GenBank/DDBJ databases">
        <authorList>
            <person name="Aslett A.Martin."/>
            <person name="De Silva Nishadi"/>
        </authorList>
    </citation>
    <scope>NUCLEOTIDE SEQUENCE [LARGE SCALE GENOMIC DNA]</scope>
    <source>
        <strain evidence="10 11">R28058</strain>
    </source>
</reference>
<dbReference type="GO" id="GO:0004721">
    <property type="term" value="F:phosphoprotein phosphatase activity"/>
    <property type="evidence" value="ECO:0007669"/>
    <property type="project" value="TreeGrafter"/>
</dbReference>
<keyword evidence="8" id="KW-0812">Transmembrane</keyword>
<dbReference type="SUPFAM" id="SSF55874">
    <property type="entry name" value="ATPase domain of HSP90 chaperone/DNA topoisomerase II/histidine kinase"/>
    <property type="match status" value="1"/>
</dbReference>
<organism evidence="10 11">
    <name type="scientific">Paraclostridium sordellii</name>
    <name type="common">Clostridium sordellii</name>
    <dbReference type="NCBI Taxonomy" id="1505"/>
    <lineage>
        <taxon>Bacteria</taxon>
        <taxon>Bacillati</taxon>
        <taxon>Bacillota</taxon>
        <taxon>Clostridia</taxon>
        <taxon>Peptostreptococcales</taxon>
        <taxon>Peptostreptococcaceae</taxon>
        <taxon>Paraclostridium</taxon>
    </lineage>
</organism>
<keyword evidence="8" id="KW-1133">Transmembrane helix</keyword>
<dbReference type="InterPro" id="IPR003594">
    <property type="entry name" value="HATPase_dom"/>
</dbReference>
<dbReference type="Proteomes" id="UP000049127">
    <property type="component" value="Unassembled WGS sequence"/>
</dbReference>
<dbReference type="InterPro" id="IPR036097">
    <property type="entry name" value="HisK_dim/P_sf"/>
</dbReference>
<keyword evidence="6 10" id="KW-0418">Kinase</keyword>
<dbReference type="EMBL" id="CEKZ01000022">
    <property type="protein sequence ID" value="CEQ04917.1"/>
    <property type="molecule type" value="Genomic_DNA"/>
</dbReference>
<protein>
    <recommendedName>
        <fullName evidence="3">histidine kinase</fullName>
        <ecNumber evidence="3">2.7.13.3</ecNumber>
    </recommendedName>
</protein>
<dbReference type="SMART" id="SM00387">
    <property type="entry name" value="HATPase_c"/>
    <property type="match status" value="1"/>
</dbReference>
<dbReference type="SUPFAM" id="SSF47384">
    <property type="entry name" value="Homodimeric domain of signal transducing histidine kinase"/>
    <property type="match status" value="1"/>
</dbReference>
<evidence type="ECO:0000256" key="2">
    <source>
        <dbReference type="ARBA" id="ARBA00004370"/>
    </source>
</evidence>